<protein>
    <recommendedName>
        <fullName evidence="3">Methyl-accepting transducer domain-containing protein</fullName>
    </recommendedName>
</protein>
<keyword evidence="1 2" id="KW-0807">Transducer</keyword>
<evidence type="ECO:0000313" key="4">
    <source>
        <dbReference type="EMBL" id="MBF4692476.1"/>
    </source>
</evidence>
<accession>A0ABR9ZR73</accession>
<dbReference type="PROSITE" id="PS50111">
    <property type="entry name" value="CHEMOTAXIS_TRANSDUC_2"/>
    <property type="match status" value="1"/>
</dbReference>
<dbReference type="RefSeq" id="WP_194700703.1">
    <property type="nucleotide sequence ID" value="NZ_JADKNH010000002.1"/>
</dbReference>
<dbReference type="EMBL" id="JADKNH010000002">
    <property type="protein sequence ID" value="MBF4692476.1"/>
    <property type="molecule type" value="Genomic_DNA"/>
</dbReference>
<evidence type="ECO:0000256" key="2">
    <source>
        <dbReference type="PROSITE-ProRule" id="PRU00284"/>
    </source>
</evidence>
<feature type="domain" description="Methyl-accepting transducer" evidence="3">
    <location>
        <begin position="121"/>
        <end position="284"/>
    </location>
</feature>
<dbReference type="Proteomes" id="UP000614200">
    <property type="component" value="Unassembled WGS sequence"/>
</dbReference>
<gene>
    <name evidence="4" type="ORF">ISU02_05075</name>
</gene>
<proteinExistence type="predicted"/>
<dbReference type="PANTHER" id="PTHR32089:SF112">
    <property type="entry name" value="LYSOZYME-LIKE PROTEIN-RELATED"/>
    <property type="match status" value="1"/>
</dbReference>
<dbReference type="SMART" id="SM00283">
    <property type="entry name" value="MA"/>
    <property type="match status" value="1"/>
</dbReference>
<evidence type="ECO:0000313" key="5">
    <source>
        <dbReference type="Proteomes" id="UP000614200"/>
    </source>
</evidence>
<dbReference type="PANTHER" id="PTHR32089">
    <property type="entry name" value="METHYL-ACCEPTING CHEMOTAXIS PROTEIN MCPB"/>
    <property type="match status" value="1"/>
</dbReference>
<dbReference type="SUPFAM" id="SSF58104">
    <property type="entry name" value="Methyl-accepting chemotaxis protein (MCP) signaling domain"/>
    <property type="match status" value="1"/>
</dbReference>
<keyword evidence="5" id="KW-1185">Reference proteome</keyword>
<evidence type="ECO:0000259" key="3">
    <source>
        <dbReference type="PROSITE" id="PS50111"/>
    </source>
</evidence>
<dbReference type="Pfam" id="PF00015">
    <property type="entry name" value="MCPsignal"/>
    <property type="match status" value="1"/>
</dbReference>
<dbReference type="InterPro" id="IPR004089">
    <property type="entry name" value="MCPsignal_dom"/>
</dbReference>
<evidence type="ECO:0000256" key="1">
    <source>
        <dbReference type="ARBA" id="ARBA00023224"/>
    </source>
</evidence>
<reference evidence="4 5" key="1">
    <citation type="submission" date="2020-11" db="EMBL/GenBank/DDBJ databases">
        <title>Fusibacter basophilias sp. nov.</title>
        <authorList>
            <person name="Qiu D."/>
        </authorList>
    </citation>
    <scope>NUCLEOTIDE SEQUENCE [LARGE SCALE GENOMIC DNA]</scope>
    <source>
        <strain evidence="4 5">Q10-2</strain>
    </source>
</reference>
<comment type="caution">
    <text evidence="4">The sequence shown here is derived from an EMBL/GenBank/DDBJ whole genome shotgun (WGS) entry which is preliminary data.</text>
</comment>
<dbReference type="Gene3D" id="1.10.287.950">
    <property type="entry name" value="Methyl-accepting chemotaxis protein"/>
    <property type="match status" value="1"/>
</dbReference>
<name>A0ABR9ZR73_9FIRM</name>
<organism evidence="4 5">
    <name type="scientific">Fusibacter ferrireducens</name>
    <dbReference type="NCBI Taxonomy" id="2785058"/>
    <lineage>
        <taxon>Bacteria</taxon>
        <taxon>Bacillati</taxon>
        <taxon>Bacillota</taxon>
        <taxon>Clostridia</taxon>
        <taxon>Eubacteriales</taxon>
        <taxon>Eubacteriales Family XII. Incertae Sedis</taxon>
        <taxon>Fusibacter</taxon>
    </lineage>
</organism>
<sequence>MSEKELLNGTIEILSDLKNIVDAAEVYLKLFPLDCCAIICDNEGVIVGYTPAKTFDIGVKVGGQATPDGVMHKVLTTRQEQMSIRSKERYGFPVKSVGHPIKKNGAYIGAIVVIMTLEIQNKLHESSQSIAEGTEKTTAMMEEIASTAKILSSHIGDLKEKGNRVIEETKKTGEILDFVSSVGRNSNLLGLNASIEAARAGEHGKGFAVVAQEIRKMAEESTLAVENIKNTLNTIREETDEIINAINKALILGEQQLRASDEVAHDMEELTQSAFEVEKIADQL</sequence>